<dbReference type="GO" id="GO:0008967">
    <property type="term" value="F:phosphoglycolate phosphatase activity"/>
    <property type="evidence" value="ECO:0007669"/>
    <property type="project" value="UniProtKB-EC"/>
</dbReference>
<comment type="similarity">
    <text evidence="3">Belongs to the HAD-like hydrolase superfamily. CbbY/CbbZ/Gph/YieH family.</text>
</comment>
<accession>A0A3N4UWU9</accession>
<evidence type="ECO:0000313" key="5">
    <source>
        <dbReference type="EMBL" id="RPE72019.1"/>
    </source>
</evidence>
<dbReference type="RefSeq" id="WP_123792180.1">
    <property type="nucleotide sequence ID" value="NZ_RKQK01000001.1"/>
</dbReference>
<dbReference type="NCBIfam" id="TIGR01549">
    <property type="entry name" value="HAD-SF-IA-v1"/>
    <property type="match status" value="1"/>
</dbReference>
<name>A0A3N4UWU9_9RHOB</name>
<dbReference type="Proteomes" id="UP000269689">
    <property type="component" value="Unassembled WGS sequence"/>
</dbReference>
<evidence type="ECO:0000256" key="4">
    <source>
        <dbReference type="ARBA" id="ARBA00013078"/>
    </source>
</evidence>
<dbReference type="InterPro" id="IPR023198">
    <property type="entry name" value="PGP-like_dom2"/>
</dbReference>
<dbReference type="GO" id="GO:0006281">
    <property type="term" value="P:DNA repair"/>
    <property type="evidence" value="ECO:0007669"/>
    <property type="project" value="TreeGrafter"/>
</dbReference>
<dbReference type="Gene3D" id="1.10.150.240">
    <property type="entry name" value="Putative phosphatase, domain 2"/>
    <property type="match status" value="1"/>
</dbReference>
<comment type="catalytic activity">
    <reaction evidence="1">
        <text>2-phosphoglycolate + H2O = glycolate + phosphate</text>
        <dbReference type="Rhea" id="RHEA:14369"/>
        <dbReference type="ChEBI" id="CHEBI:15377"/>
        <dbReference type="ChEBI" id="CHEBI:29805"/>
        <dbReference type="ChEBI" id="CHEBI:43474"/>
        <dbReference type="ChEBI" id="CHEBI:58033"/>
        <dbReference type="EC" id="3.1.3.18"/>
    </reaction>
</comment>
<dbReference type="Gene3D" id="3.40.50.1000">
    <property type="entry name" value="HAD superfamily/HAD-like"/>
    <property type="match status" value="1"/>
</dbReference>
<gene>
    <name evidence="5" type="ORF">EDD53_1158</name>
</gene>
<dbReference type="AlphaFoldDB" id="A0A3N4UWU9"/>
<evidence type="ECO:0000313" key="6">
    <source>
        <dbReference type="Proteomes" id="UP000269689"/>
    </source>
</evidence>
<dbReference type="EMBL" id="RKQK01000001">
    <property type="protein sequence ID" value="RPE72019.1"/>
    <property type="molecule type" value="Genomic_DNA"/>
</dbReference>
<evidence type="ECO:0000256" key="1">
    <source>
        <dbReference type="ARBA" id="ARBA00000830"/>
    </source>
</evidence>
<dbReference type="SUPFAM" id="SSF56784">
    <property type="entry name" value="HAD-like"/>
    <property type="match status" value="1"/>
</dbReference>
<dbReference type="PANTHER" id="PTHR43434:SF1">
    <property type="entry name" value="PHOSPHOGLYCOLATE PHOSPHATASE"/>
    <property type="match status" value="1"/>
</dbReference>
<comment type="caution">
    <text evidence="5">The sequence shown here is derived from an EMBL/GenBank/DDBJ whole genome shotgun (WGS) entry which is preliminary data.</text>
</comment>
<dbReference type="EC" id="3.1.3.18" evidence="4"/>
<dbReference type="InterPro" id="IPR006439">
    <property type="entry name" value="HAD-SF_hydro_IA"/>
</dbReference>
<dbReference type="PANTHER" id="PTHR43434">
    <property type="entry name" value="PHOSPHOGLYCOLATE PHOSPHATASE"/>
    <property type="match status" value="1"/>
</dbReference>
<dbReference type="SFLD" id="SFLDS00003">
    <property type="entry name" value="Haloacid_Dehalogenase"/>
    <property type="match status" value="1"/>
</dbReference>
<keyword evidence="6" id="KW-1185">Reference proteome</keyword>
<sequence length="250" mass="26560">MTQTLNKPAKAILFDKDGTLFDFQKTWAPWAAAMIADLARGEKAVLAKAGQAVPQDLDRQIAHTVGFDLDNGAFQADSLAVAGTAYEVAQALSQVITGLSDSEVLDYLMPSKMSMTPVVVPQLKQALEGLKQAGFRLGVVTNDFEHVAREHLEQVNISELFEVVIGCDSGHGAKPAPEGCLAAAAHLAVPAPDTYMVGDSLHDLEAAQRAGMRPIGVLTGTASRDDLAHLAAHVFADVADFVRFLTKSPL</sequence>
<dbReference type="InterPro" id="IPR050155">
    <property type="entry name" value="HAD-like_hydrolase_sf"/>
</dbReference>
<proteinExistence type="inferred from homology"/>
<dbReference type="GO" id="GO:0005829">
    <property type="term" value="C:cytosol"/>
    <property type="evidence" value="ECO:0007669"/>
    <property type="project" value="TreeGrafter"/>
</dbReference>
<dbReference type="SFLD" id="SFLDG01129">
    <property type="entry name" value="C1.5:_HAD__Beta-PGM__Phosphata"/>
    <property type="match status" value="1"/>
</dbReference>
<comment type="pathway">
    <text evidence="2">Organic acid metabolism; glycolate biosynthesis; glycolate from 2-phosphoglycolate: step 1/1.</text>
</comment>
<dbReference type="PRINTS" id="PR00413">
    <property type="entry name" value="HADHALOGNASE"/>
</dbReference>
<evidence type="ECO:0000256" key="2">
    <source>
        <dbReference type="ARBA" id="ARBA00004818"/>
    </source>
</evidence>
<organism evidence="5 6">
    <name type="scientific">Pacificibacter maritimus</name>
    <dbReference type="NCBI Taxonomy" id="762213"/>
    <lineage>
        <taxon>Bacteria</taxon>
        <taxon>Pseudomonadati</taxon>
        <taxon>Pseudomonadota</taxon>
        <taxon>Alphaproteobacteria</taxon>
        <taxon>Rhodobacterales</taxon>
        <taxon>Roseobacteraceae</taxon>
        <taxon>Pacificibacter</taxon>
    </lineage>
</organism>
<protein>
    <recommendedName>
        <fullName evidence="4">phosphoglycolate phosphatase</fullName>
        <ecNumber evidence="4">3.1.3.18</ecNumber>
    </recommendedName>
</protein>
<reference evidence="5 6" key="1">
    <citation type="submission" date="2018-11" db="EMBL/GenBank/DDBJ databases">
        <title>Genomic Encyclopedia of Type Strains, Phase IV (KMG-IV): sequencing the most valuable type-strain genomes for metagenomic binning, comparative biology and taxonomic classification.</title>
        <authorList>
            <person name="Goeker M."/>
        </authorList>
    </citation>
    <scope>NUCLEOTIDE SEQUENCE [LARGE SCALE GENOMIC DNA]</scope>
    <source>
        <strain evidence="5 6">DSM 104731</strain>
    </source>
</reference>
<dbReference type="OrthoDB" id="9797743at2"/>
<dbReference type="InterPro" id="IPR023214">
    <property type="entry name" value="HAD_sf"/>
</dbReference>
<dbReference type="InterPro" id="IPR036412">
    <property type="entry name" value="HAD-like_sf"/>
</dbReference>
<dbReference type="Pfam" id="PF00702">
    <property type="entry name" value="Hydrolase"/>
    <property type="match status" value="1"/>
</dbReference>
<evidence type="ECO:0000256" key="3">
    <source>
        <dbReference type="ARBA" id="ARBA00006171"/>
    </source>
</evidence>